<evidence type="ECO:0000256" key="2">
    <source>
        <dbReference type="ARBA" id="ARBA00022448"/>
    </source>
</evidence>
<dbReference type="PROSITE" id="PS50928">
    <property type="entry name" value="ABC_TM1"/>
    <property type="match status" value="1"/>
</dbReference>
<feature type="domain" description="ABC transmembrane type-1" evidence="8">
    <location>
        <begin position="90"/>
        <end position="304"/>
    </location>
</feature>
<evidence type="ECO:0000256" key="4">
    <source>
        <dbReference type="ARBA" id="ARBA00022692"/>
    </source>
</evidence>
<feature type="transmembrane region" description="Helical" evidence="7">
    <location>
        <begin position="30"/>
        <end position="50"/>
    </location>
</feature>
<dbReference type="InterPro" id="IPR051393">
    <property type="entry name" value="ABC_transporter_permease"/>
</dbReference>
<dbReference type="GO" id="GO:0005886">
    <property type="term" value="C:plasma membrane"/>
    <property type="evidence" value="ECO:0007669"/>
    <property type="project" value="UniProtKB-SubCell"/>
</dbReference>
<dbReference type="Gene3D" id="1.10.3720.10">
    <property type="entry name" value="MetI-like"/>
    <property type="match status" value="1"/>
</dbReference>
<feature type="transmembrane region" description="Helical" evidence="7">
    <location>
        <begin position="127"/>
        <end position="147"/>
    </location>
</feature>
<keyword evidence="6 7" id="KW-0472">Membrane</keyword>
<feature type="transmembrane region" description="Helical" evidence="7">
    <location>
        <begin position="285"/>
        <end position="307"/>
    </location>
</feature>
<protein>
    <submittedName>
        <fullName evidence="9">Sugar ABC transporter permease</fullName>
    </submittedName>
</protein>
<dbReference type="SUPFAM" id="SSF161098">
    <property type="entry name" value="MetI-like"/>
    <property type="match status" value="1"/>
</dbReference>
<evidence type="ECO:0000313" key="10">
    <source>
        <dbReference type="Proteomes" id="UP000187172"/>
    </source>
</evidence>
<dbReference type="InterPro" id="IPR000515">
    <property type="entry name" value="MetI-like"/>
</dbReference>
<evidence type="ECO:0000259" key="8">
    <source>
        <dbReference type="PROSITE" id="PS50928"/>
    </source>
</evidence>
<comment type="similarity">
    <text evidence="7">Belongs to the binding-protein-dependent transport system permease family.</text>
</comment>
<dbReference type="AlphaFoldDB" id="A0A1R1EFE1"/>
<evidence type="ECO:0000313" key="9">
    <source>
        <dbReference type="EMBL" id="OMF50462.1"/>
    </source>
</evidence>
<keyword evidence="10" id="KW-1185">Reference proteome</keyword>
<dbReference type="EMBL" id="MRTP01000011">
    <property type="protein sequence ID" value="OMF50462.1"/>
    <property type="molecule type" value="Genomic_DNA"/>
</dbReference>
<proteinExistence type="inferred from homology"/>
<feature type="transmembrane region" description="Helical" evidence="7">
    <location>
        <begin position="175"/>
        <end position="197"/>
    </location>
</feature>
<evidence type="ECO:0000256" key="1">
    <source>
        <dbReference type="ARBA" id="ARBA00004651"/>
    </source>
</evidence>
<dbReference type="Pfam" id="PF00528">
    <property type="entry name" value="BPD_transp_1"/>
    <property type="match status" value="1"/>
</dbReference>
<dbReference type="RefSeq" id="WP_076174475.1">
    <property type="nucleotide sequence ID" value="NZ_MRTP01000011.1"/>
</dbReference>
<reference evidence="9 10" key="1">
    <citation type="submission" date="2016-11" db="EMBL/GenBank/DDBJ databases">
        <title>Paenibacillus species isolates.</title>
        <authorList>
            <person name="Beno S.M."/>
        </authorList>
    </citation>
    <scope>NUCLEOTIDE SEQUENCE [LARGE SCALE GENOMIC DNA]</scope>
    <source>
        <strain evidence="9 10">FSL R5-0378</strain>
    </source>
</reference>
<organism evidence="9 10">
    <name type="scientific">Paenibacillus rhizosphaerae</name>
    <dbReference type="NCBI Taxonomy" id="297318"/>
    <lineage>
        <taxon>Bacteria</taxon>
        <taxon>Bacillati</taxon>
        <taxon>Bacillota</taxon>
        <taxon>Bacilli</taxon>
        <taxon>Bacillales</taxon>
        <taxon>Paenibacillaceae</taxon>
        <taxon>Paenibacillus</taxon>
    </lineage>
</organism>
<name>A0A1R1EFE1_9BACL</name>
<evidence type="ECO:0000256" key="6">
    <source>
        <dbReference type="ARBA" id="ARBA00023136"/>
    </source>
</evidence>
<dbReference type="STRING" id="297318.BK138_27645"/>
<sequence>MNTPLAVKSKDPNLPAARKRKTSKLAIQEAVWGYVFILPVALGLALFYMVPSAASLILSFTNWDGMSAPAFNGIDNFTQLMQDEKFTHSLLNTLLYTVATVPLSIVFATLLAVLLNQHIKGMVVYRTFYFIPVITMPIAVGMVWKWLYNSEFGLINYVLGAMHLPQPNWLFDEKFALMSIVIVSVWTSVGYNAVILLSGLQGIPSSYYEAASLDGAGTVYRFFRITLPLLTPSLFFVLVMSFINSFQVFDLVFIMMGQQTSLLDSTRTVVYSIWEDGFKYFNMGYASAEAFILFIVILIITAFQMYFQKRWVHYQ</sequence>
<keyword evidence="4 7" id="KW-0812">Transmembrane</keyword>
<comment type="subcellular location">
    <subcellularLocation>
        <location evidence="1 7">Cell membrane</location>
        <topology evidence="1 7">Multi-pass membrane protein</topology>
    </subcellularLocation>
</comment>
<feature type="transmembrane region" description="Helical" evidence="7">
    <location>
        <begin position="94"/>
        <end position="115"/>
    </location>
</feature>
<gene>
    <name evidence="9" type="ORF">BK138_27645</name>
</gene>
<dbReference type="PANTHER" id="PTHR30193:SF37">
    <property type="entry name" value="INNER MEMBRANE ABC TRANSPORTER PERMEASE PROTEIN YCJO"/>
    <property type="match status" value="1"/>
</dbReference>
<evidence type="ECO:0000256" key="7">
    <source>
        <dbReference type="RuleBase" id="RU363032"/>
    </source>
</evidence>
<dbReference type="InterPro" id="IPR035906">
    <property type="entry name" value="MetI-like_sf"/>
</dbReference>
<dbReference type="PANTHER" id="PTHR30193">
    <property type="entry name" value="ABC TRANSPORTER PERMEASE PROTEIN"/>
    <property type="match status" value="1"/>
</dbReference>
<keyword evidence="2 7" id="KW-0813">Transport</keyword>
<comment type="caution">
    <text evidence="9">The sequence shown here is derived from an EMBL/GenBank/DDBJ whole genome shotgun (WGS) entry which is preliminary data.</text>
</comment>
<evidence type="ECO:0000256" key="5">
    <source>
        <dbReference type="ARBA" id="ARBA00022989"/>
    </source>
</evidence>
<keyword evidence="5 7" id="KW-1133">Transmembrane helix</keyword>
<accession>A0A1R1EFE1</accession>
<keyword evidence="3" id="KW-1003">Cell membrane</keyword>
<dbReference type="Proteomes" id="UP000187172">
    <property type="component" value="Unassembled WGS sequence"/>
</dbReference>
<dbReference type="CDD" id="cd06261">
    <property type="entry name" value="TM_PBP2"/>
    <property type="match status" value="1"/>
</dbReference>
<dbReference type="GO" id="GO:0055085">
    <property type="term" value="P:transmembrane transport"/>
    <property type="evidence" value="ECO:0007669"/>
    <property type="project" value="InterPro"/>
</dbReference>
<evidence type="ECO:0000256" key="3">
    <source>
        <dbReference type="ARBA" id="ARBA00022475"/>
    </source>
</evidence>